<dbReference type="PANTHER" id="PTHR33154">
    <property type="entry name" value="TRANSCRIPTIONAL REGULATOR, ARSR FAMILY"/>
    <property type="match status" value="1"/>
</dbReference>
<dbReference type="RefSeq" id="WP_136534249.1">
    <property type="nucleotide sequence ID" value="NZ_STGY01000037.1"/>
</dbReference>
<evidence type="ECO:0000256" key="1">
    <source>
        <dbReference type="ARBA" id="ARBA00023015"/>
    </source>
</evidence>
<keyword evidence="1" id="KW-0805">Transcription regulation</keyword>
<evidence type="ECO:0000256" key="3">
    <source>
        <dbReference type="ARBA" id="ARBA00023163"/>
    </source>
</evidence>
<dbReference type="InterPro" id="IPR036388">
    <property type="entry name" value="WH-like_DNA-bd_sf"/>
</dbReference>
<accession>A0A4V4HSJ1</accession>
<feature type="compositionally biased region" description="Polar residues" evidence="4">
    <location>
        <begin position="1"/>
        <end position="10"/>
    </location>
</feature>
<keyword evidence="2" id="KW-0238">DNA-binding</keyword>
<evidence type="ECO:0000313" key="6">
    <source>
        <dbReference type="EMBL" id="THV41886.1"/>
    </source>
</evidence>
<dbReference type="GO" id="GO:0003700">
    <property type="term" value="F:DNA-binding transcription factor activity"/>
    <property type="evidence" value="ECO:0007669"/>
    <property type="project" value="InterPro"/>
</dbReference>
<dbReference type="InterPro" id="IPR001845">
    <property type="entry name" value="HTH_ArsR_DNA-bd_dom"/>
</dbReference>
<dbReference type="AlphaFoldDB" id="A0A4V4HSJ1"/>
<feature type="compositionally biased region" description="Basic and acidic residues" evidence="4">
    <location>
        <begin position="33"/>
        <end position="52"/>
    </location>
</feature>
<dbReference type="InterPro" id="IPR036390">
    <property type="entry name" value="WH_DNA-bd_sf"/>
</dbReference>
<dbReference type="SUPFAM" id="SSF46785">
    <property type="entry name" value="Winged helix' DNA-binding domain"/>
    <property type="match status" value="1"/>
</dbReference>
<dbReference type="SMART" id="SM00418">
    <property type="entry name" value="HTH_ARSR"/>
    <property type="match status" value="1"/>
</dbReference>
<proteinExistence type="predicted"/>
<evidence type="ECO:0000256" key="2">
    <source>
        <dbReference type="ARBA" id="ARBA00023125"/>
    </source>
</evidence>
<protein>
    <submittedName>
        <fullName evidence="6">Helix-turn-helix transcriptional regulator</fullName>
    </submittedName>
</protein>
<dbReference type="PANTHER" id="PTHR33154:SF15">
    <property type="entry name" value="REGULATORY PROTEIN ARSR"/>
    <property type="match status" value="1"/>
</dbReference>
<gene>
    <name evidence="6" type="ORF">FAB82_09205</name>
</gene>
<organism evidence="6 7">
    <name type="scientific">Glycomyces buryatensis</name>
    <dbReference type="NCBI Taxonomy" id="2570927"/>
    <lineage>
        <taxon>Bacteria</taxon>
        <taxon>Bacillati</taxon>
        <taxon>Actinomycetota</taxon>
        <taxon>Actinomycetes</taxon>
        <taxon>Glycomycetales</taxon>
        <taxon>Glycomycetaceae</taxon>
        <taxon>Glycomyces</taxon>
    </lineage>
</organism>
<dbReference type="CDD" id="cd00090">
    <property type="entry name" value="HTH_ARSR"/>
    <property type="match status" value="1"/>
</dbReference>
<feature type="compositionally biased region" description="Pro residues" evidence="4">
    <location>
        <begin position="13"/>
        <end position="29"/>
    </location>
</feature>
<reference evidence="7" key="1">
    <citation type="submission" date="2019-04" db="EMBL/GenBank/DDBJ databases">
        <title>Nocardioides xinjiangensis sp. nov.</title>
        <authorList>
            <person name="Liu S."/>
        </authorList>
    </citation>
    <scope>NUCLEOTIDE SEQUENCE [LARGE SCALE GENOMIC DNA]</scope>
    <source>
        <strain evidence="7">18</strain>
    </source>
</reference>
<dbReference type="InterPro" id="IPR051081">
    <property type="entry name" value="HTH_MetalResp_TranReg"/>
</dbReference>
<dbReference type="Gene3D" id="1.10.10.10">
    <property type="entry name" value="Winged helix-like DNA-binding domain superfamily/Winged helix DNA-binding domain"/>
    <property type="match status" value="1"/>
</dbReference>
<dbReference type="Pfam" id="PF12840">
    <property type="entry name" value="HTH_20"/>
    <property type="match status" value="1"/>
</dbReference>
<evidence type="ECO:0000313" key="7">
    <source>
        <dbReference type="Proteomes" id="UP000308760"/>
    </source>
</evidence>
<sequence length="239" mass="26939">MSEIHASNSDPAIPGPPVPPAPPSPPEPPSFLDRPESRSFEKDPRRVKITDPERMKALAHPARMAVFDFLGKRRVEGFDGATATEIAEVADMTPSAMSYHLRTLAKAGFIEEAPSRGDARERLWRLAIHSFSIQAETGAPESHKVVEREMVRAFSAQQERDFQRWLATRDETDPEIHESAVSTQGRLRLSPAEAQEFQDRFLELEEEYAELTRKRIEAGAGEDDGTYVYNALFRLFPHL</sequence>
<evidence type="ECO:0000259" key="5">
    <source>
        <dbReference type="SMART" id="SM00418"/>
    </source>
</evidence>
<dbReference type="GO" id="GO:0003677">
    <property type="term" value="F:DNA binding"/>
    <property type="evidence" value="ECO:0007669"/>
    <property type="project" value="UniProtKB-KW"/>
</dbReference>
<dbReference type="Proteomes" id="UP000308760">
    <property type="component" value="Unassembled WGS sequence"/>
</dbReference>
<keyword evidence="7" id="KW-1185">Reference proteome</keyword>
<keyword evidence="3" id="KW-0804">Transcription</keyword>
<dbReference type="OrthoDB" id="7945987at2"/>
<reference evidence="6 7" key="2">
    <citation type="submission" date="2019-05" db="EMBL/GenBank/DDBJ databases">
        <title>Glycomyces buryatensis sp. nov.</title>
        <authorList>
            <person name="Nikitina E."/>
        </authorList>
    </citation>
    <scope>NUCLEOTIDE SEQUENCE [LARGE SCALE GENOMIC DNA]</scope>
    <source>
        <strain evidence="6 7">18</strain>
    </source>
</reference>
<dbReference type="EMBL" id="STGY01000037">
    <property type="protein sequence ID" value="THV41886.1"/>
    <property type="molecule type" value="Genomic_DNA"/>
</dbReference>
<name>A0A4V4HSJ1_9ACTN</name>
<feature type="domain" description="HTH arsR-type" evidence="5">
    <location>
        <begin position="53"/>
        <end position="137"/>
    </location>
</feature>
<feature type="region of interest" description="Disordered" evidence="4">
    <location>
        <begin position="1"/>
        <end position="52"/>
    </location>
</feature>
<evidence type="ECO:0000256" key="4">
    <source>
        <dbReference type="SAM" id="MobiDB-lite"/>
    </source>
</evidence>
<comment type="caution">
    <text evidence="6">The sequence shown here is derived from an EMBL/GenBank/DDBJ whole genome shotgun (WGS) entry which is preliminary data.</text>
</comment>
<dbReference type="InterPro" id="IPR011991">
    <property type="entry name" value="ArsR-like_HTH"/>
</dbReference>